<dbReference type="AlphaFoldDB" id="A0A875S5I1"/>
<dbReference type="GeneID" id="62196969"/>
<protein>
    <submittedName>
        <fullName evidence="1">Uncharacterized protein</fullName>
    </submittedName>
</protein>
<organism evidence="1 2">
    <name type="scientific">Eeniella nana</name>
    <name type="common">Yeast</name>
    <name type="synonym">Brettanomyces nanus</name>
    <dbReference type="NCBI Taxonomy" id="13502"/>
    <lineage>
        <taxon>Eukaryota</taxon>
        <taxon>Fungi</taxon>
        <taxon>Dikarya</taxon>
        <taxon>Ascomycota</taxon>
        <taxon>Saccharomycotina</taxon>
        <taxon>Pichiomycetes</taxon>
        <taxon>Pichiales</taxon>
        <taxon>Pichiaceae</taxon>
        <taxon>Brettanomyces</taxon>
    </lineage>
</organism>
<sequence>MLQSRNISKVLVQLLEPTPEVTRSIPIAIALLSLTSELPLLSCVSQLYKDRKDEANDSNLAKIDSQESSADNADISGNYDFTPNQGVTIEDPIVANGKPSTSSQKLEQLQKKINDFEDNFDSNYINANVNPSDNLNIISILALRQFQERKTSGVPCAMEPWMVFTTNEYISYLYQVNDEYAVLFCCDSSYPKGFAIKRLKKLCKYLQSNM</sequence>
<evidence type="ECO:0000313" key="1">
    <source>
        <dbReference type="EMBL" id="QPG76183.1"/>
    </source>
</evidence>
<dbReference type="EMBL" id="CP064815">
    <property type="protein sequence ID" value="QPG76183.1"/>
    <property type="molecule type" value="Genomic_DNA"/>
</dbReference>
<dbReference type="KEGG" id="bnn:FOA43_003569"/>
<dbReference type="Proteomes" id="UP000662931">
    <property type="component" value="Chromosome 4"/>
</dbReference>
<accession>A0A875S5I1</accession>
<keyword evidence="2" id="KW-1185">Reference proteome</keyword>
<evidence type="ECO:0000313" key="2">
    <source>
        <dbReference type="Proteomes" id="UP000662931"/>
    </source>
</evidence>
<gene>
    <name evidence="1" type="ORF">FOA43_003569</name>
</gene>
<dbReference type="OrthoDB" id="3997174at2759"/>
<name>A0A875S5I1_EENNA</name>
<reference evidence="1" key="1">
    <citation type="submission" date="2020-10" db="EMBL/GenBank/DDBJ databases">
        <authorList>
            <person name="Roach M.J.R."/>
        </authorList>
    </citation>
    <scope>NUCLEOTIDE SEQUENCE</scope>
    <source>
        <strain evidence="1">CBS 1945</strain>
    </source>
</reference>
<dbReference type="RefSeq" id="XP_038779748.1">
    <property type="nucleotide sequence ID" value="XM_038923820.1"/>
</dbReference>
<proteinExistence type="predicted"/>